<evidence type="ECO:0000256" key="1">
    <source>
        <dbReference type="ARBA" id="ARBA00022679"/>
    </source>
</evidence>
<dbReference type="Proteomes" id="UP001146469">
    <property type="component" value="Unassembled WGS sequence"/>
</dbReference>
<feature type="coiled-coil region" evidence="3">
    <location>
        <begin position="270"/>
        <end position="297"/>
    </location>
</feature>
<organism evidence="5 6">
    <name type="scientific">Corynebacterium evansiae</name>
    <dbReference type="NCBI Taxonomy" id="2913499"/>
    <lineage>
        <taxon>Bacteria</taxon>
        <taxon>Bacillati</taxon>
        <taxon>Actinomycetota</taxon>
        <taxon>Actinomycetes</taxon>
        <taxon>Mycobacteriales</taxon>
        <taxon>Corynebacteriaceae</taxon>
        <taxon>Corynebacterium</taxon>
    </lineage>
</organism>
<reference evidence="5" key="1">
    <citation type="submission" date="2022-02" db="EMBL/GenBank/DDBJ databases">
        <title>Corynebacterium sp. from urogenital microbiome.</title>
        <authorList>
            <person name="Cappelli E.A."/>
            <person name="Ribeiro T.G."/>
            <person name="Peixe L."/>
        </authorList>
    </citation>
    <scope>NUCLEOTIDE SEQUENCE</scope>
    <source>
        <strain evidence="5">C8Ua_174</strain>
    </source>
</reference>
<evidence type="ECO:0000259" key="4">
    <source>
        <dbReference type="SMART" id="SM00563"/>
    </source>
</evidence>
<evidence type="ECO:0000256" key="3">
    <source>
        <dbReference type="SAM" id="Coils"/>
    </source>
</evidence>
<evidence type="ECO:0000313" key="6">
    <source>
        <dbReference type="Proteomes" id="UP001146469"/>
    </source>
</evidence>
<dbReference type="GO" id="GO:0006654">
    <property type="term" value="P:phosphatidic acid biosynthetic process"/>
    <property type="evidence" value="ECO:0007669"/>
    <property type="project" value="TreeGrafter"/>
</dbReference>
<dbReference type="PANTHER" id="PTHR10434">
    <property type="entry name" value="1-ACYL-SN-GLYCEROL-3-PHOSPHATE ACYLTRANSFERASE"/>
    <property type="match status" value="1"/>
</dbReference>
<gene>
    <name evidence="5" type="ORF">L8V00_09230</name>
</gene>
<comment type="caution">
    <text evidence="5">The sequence shown here is derived from an EMBL/GenBank/DDBJ whole genome shotgun (WGS) entry which is preliminary data.</text>
</comment>
<accession>A0A9X3LQS7</accession>
<keyword evidence="1" id="KW-0808">Transferase</keyword>
<sequence length="316" mass="35343">MSLLDSFSFPDGYQPKITGHKEAKEIPYGFPTIGIAKLWFRYMQHLDCAVYGAENIPADGPAMIAVNHTGYWDFTYGGIPAHVRGGRVVRFMAKKEIFDVKGVGALMSSYNHIPVDRADGQASVDQAIKQLKAGDLVGIFPEATISRSFEIKEFRQGAARIAYEAGVPLIPLTIWGSQRVWTKGRKPIWRPKETQLVITVGKPVEVTEDAQATTERLHQAMVEQMDLTRQRWEERFGPMPKGEFWVPAALGGTAPTLEEATVQDRADAAARKEKRAQEKAEAECRAAAEAREREQATGINKILVPLRQRINRLRKK</sequence>
<dbReference type="Pfam" id="PF01553">
    <property type="entry name" value="Acyltransferase"/>
    <property type="match status" value="1"/>
</dbReference>
<evidence type="ECO:0000313" key="5">
    <source>
        <dbReference type="EMBL" id="MCZ9290378.1"/>
    </source>
</evidence>
<dbReference type="GO" id="GO:0005886">
    <property type="term" value="C:plasma membrane"/>
    <property type="evidence" value="ECO:0007669"/>
    <property type="project" value="TreeGrafter"/>
</dbReference>
<evidence type="ECO:0000256" key="2">
    <source>
        <dbReference type="ARBA" id="ARBA00023315"/>
    </source>
</evidence>
<protein>
    <submittedName>
        <fullName evidence="5">1-acyl-sn-glycerol-3-phosphate acyltransferase</fullName>
    </submittedName>
</protein>
<name>A0A9X3LQS7_9CORY</name>
<dbReference type="PANTHER" id="PTHR10434:SF55">
    <property type="entry name" value="POSSIBLE ACYLTRANSFERASE"/>
    <property type="match status" value="1"/>
</dbReference>
<proteinExistence type="predicted"/>
<dbReference type="AlphaFoldDB" id="A0A9X3LQS7"/>
<dbReference type="EMBL" id="JAKMUT010000009">
    <property type="protein sequence ID" value="MCZ9290378.1"/>
    <property type="molecule type" value="Genomic_DNA"/>
</dbReference>
<feature type="domain" description="Phospholipid/glycerol acyltransferase" evidence="4">
    <location>
        <begin position="62"/>
        <end position="177"/>
    </location>
</feature>
<dbReference type="SUPFAM" id="SSF69593">
    <property type="entry name" value="Glycerol-3-phosphate (1)-acyltransferase"/>
    <property type="match status" value="1"/>
</dbReference>
<dbReference type="SMART" id="SM00563">
    <property type="entry name" value="PlsC"/>
    <property type="match status" value="1"/>
</dbReference>
<keyword evidence="2 5" id="KW-0012">Acyltransferase</keyword>
<dbReference type="RefSeq" id="WP_269944843.1">
    <property type="nucleotide sequence ID" value="NZ_JAKMUT010000009.1"/>
</dbReference>
<dbReference type="CDD" id="cd07989">
    <property type="entry name" value="LPLAT_AGPAT-like"/>
    <property type="match status" value="1"/>
</dbReference>
<dbReference type="InterPro" id="IPR002123">
    <property type="entry name" value="Plipid/glycerol_acylTrfase"/>
</dbReference>
<dbReference type="GO" id="GO:0003841">
    <property type="term" value="F:1-acylglycerol-3-phosphate O-acyltransferase activity"/>
    <property type="evidence" value="ECO:0007669"/>
    <property type="project" value="TreeGrafter"/>
</dbReference>
<keyword evidence="3" id="KW-0175">Coiled coil</keyword>
<keyword evidence="6" id="KW-1185">Reference proteome</keyword>